<organism evidence="9 10">
    <name type="scientific">Ancylobacter tetraedralis</name>
    <dbReference type="NCBI Taxonomy" id="217068"/>
    <lineage>
        <taxon>Bacteria</taxon>
        <taxon>Pseudomonadati</taxon>
        <taxon>Pseudomonadota</taxon>
        <taxon>Alphaproteobacteria</taxon>
        <taxon>Hyphomicrobiales</taxon>
        <taxon>Xanthobacteraceae</taxon>
        <taxon>Ancylobacter</taxon>
    </lineage>
</organism>
<evidence type="ECO:0000256" key="1">
    <source>
        <dbReference type="ARBA" id="ARBA00006641"/>
    </source>
</evidence>
<keyword evidence="10" id="KW-1185">Reference proteome</keyword>
<evidence type="ECO:0000313" key="9">
    <source>
        <dbReference type="EMBL" id="MBB3769756.1"/>
    </source>
</evidence>
<protein>
    <recommendedName>
        <fullName evidence="2">Pyrrolidone-carboxylate peptidase</fullName>
    </recommendedName>
    <alternativeName>
        <fullName evidence="7">5-oxoprolyl-peptidase</fullName>
    </alternativeName>
    <alternativeName>
        <fullName evidence="8">Pyroglutamyl-peptidase I</fullName>
    </alternativeName>
</protein>
<keyword evidence="5 9" id="KW-0378">Hydrolase</keyword>
<dbReference type="Gene3D" id="3.40.630.20">
    <property type="entry name" value="Peptidase C15, pyroglutamyl peptidase I-like"/>
    <property type="match status" value="1"/>
</dbReference>
<dbReference type="PRINTS" id="PR00706">
    <property type="entry name" value="PYROGLUPTASE"/>
</dbReference>
<dbReference type="AlphaFoldDB" id="A0A839Z608"/>
<dbReference type="InterPro" id="IPR016125">
    <property type="entry name" value="Peptidase_C15-like"/>
</dbReference>
<dbReference type="InterPro" id="IPR036440">
    <property type="entry name" value="Peptidase_C15-like_sf"/>
</dbReference>
<name>A0A839Z608_9HYPH</name>
<dbReference type="PANTHER" id="PTHR23402">
    <property type="entry name" value="PROTEASE FAMILY C15 PYROGLUTAMYL-PEPTIDASE I-RELATED"/>
    <property type="match status" value="1"/>
</dbReference>
<comment type="caution">
    <text evidence="9">The sequence shown here is derived from an EMBL/GenBank/DDBJ whole genome shotgun (WGS) entry which is preliminary data.</text>
</comment>
<evidence type="ECO:0000256" key="2">
    <source>
        <dbReference type="ARBA" id="ARBA00019191"/>
    </source>
</evidence>
<dbReference type="RefSeq" id="WP_183187947.1">
    <property type="nucleotide sequence ID" value="NZ_JACICD010000001.1"/>
</dbReference>
<keyword evidence="3" id="KW-0963">Cytoplasm</keyword>
<evidence type="ECO:0000256" key="6">
    <source>
        <dbReference type="ARBA" id="ARBA00022807"/>
    </source>
</evidence>
<dbReference type="GO" id="GO:0005829">
    <property type="term" value="C:cytosol"/>
    <property type="evidence" value="ECO:0007669"/>
    <property type="project" value="InterPro"/>
</dbReference>
<gene>
    <name evidence="9" type="ORF">FHS55_000342</name>
</gene>
<dbReference type="PANTHER" id="PTHR23402:SF1">
    <property type="entry name" value="PYROGLUTAMYL-PEPTIDASE I"/>
    <property type="match status" value="1"/>
</dbReference>
<sequence length="215" mass="23230">MNHPLASARLLITGFGRFPGAPANPSGTLARALARSRRLSELDIAVRVLPTAWEEAQAFPALLQRLSPDIVLMLGLAGRRRDICVECLGRRTRGGFPDVRRRRPAAHPGKTGPALRYATADAIDLVHALRGAHAPARVSRDAGRYICNALAYGAYGWARAAEPARRAVFVHIPYPRAGLTGPALLRALEALVLRLVAQHQQAHLNPRHLTAASPP</sequence>
<evidence type="ECO:0000256" key="3">
    <source>
        <dbReference type="ARBA" id="ARBA00022490"/>
    </source>
</evidence>
<proteinExistence type="inferred from homology"/>
<dbReference type="Pfam" id="PF01470">
    <property type="entry name" value="Peptidase_C15"/>
    <property type="match status" value="1"/>
</dbReference>
<evidence type="ECO:0000313" key="10">
    <source>
        <dbReference type="Proteomes" id="UP000533469"/>
    </source>
</evidence>
<evidence type="ECO:0000256" key="7">
    <source>
        <dbReference type="ARBA" id="ARBA00030836"/>
    </source>
</evidence>
<keyword evidence="4" id="KW-0645">Protease</keyword>
<dbReference type="SUPFAM" id="SSF53182">
    <property type="entry name" value="Pyrrolidone carboxyl peptidase (pyroglutamate aminopeptidase)"/>
    <property type="match status" value="1"/>
</dbReference>
<dbReference type="InterPro" id="IPR000816">
    <property type="entry name" value="Peptidase_C15"/>
</dbReference>
<keyword evidence="6" id="KW-0788">Thiol protease</keyword>
<dbReference type="GO" id="GO:0006508">
    <property type="term" value="P:proteolysis"/>
    <property type="evidence" value="ECO:0007669"/>
    <property type="project" value="UniProtKB-KW"/>
</dbReference>
<accession>A0A839Z608</accession>
<dbReference type="GO" id="GO:0016920">
    <property type="term" value="F:pyroglutamyl-peptidase activity"/>
    <property type="evidence" value="ECO:0007669"/>
    <property type="project" value="InterPro"/>
</dbReference>
<comment type="similarity">
    <text evidence="1">Belongs to the peptidase C15 family.</text>
</comment>
<dbReference type="EMBL" id="JACICD010000001">
    <property type="protein sequence ID" value="MBB3769756.1"/>
    <property type="molecule type" value="Genomic_DNA"/>
</dbReference>
<evidence type="ECO:0000256" key="4">
    <source>
        <dbReference type="ARBA" id="ARBA00022670"/>
    </source>
</evidence>
<dbReference type="Proteomes" id="UP000533469">
    <property type="component" value="Unassembled WGS sequence"/>
</dbReference>
<evidence type="ECO:0000256" key="8">
    <source>
        <dbReference type="ARBA" id="ARBA00031559"/>
    </source>
</evidence>
<evidence type="ECO:0000256" key="5">
    <source>
        <dbReference type="ARBA" id="ARBA00022801"/>
    </source>
</evidence>
<reference evidence="9 10" key="1">
    <citation type="submission" date="2020-08" db="EMBL/GenBank/DDBJ databases">
        <title>Genomic Encyclopedia of Type Strains, Phase IV (KMG-IV): sequencing the most valuable type-strain genomes for metagenomic binning, comparative biology and taxonomic classification.</title>
        <authorList>
            <person name="Goeker M."/>
        </authorList>
    </citation>
    <scope>NUCLEOTIDE SEQUENCE [LARGE SCALE GENOMIC DNA]</scope>
    <source>
        <strain evidence="9 10">DSM 5895</strain>
    </source>
</reference>